<protein>
    <submittedName>
        <fullName evidence="3">SRPBCC domain-containing protein</fullName>
    </submittedName>
</protein>
<gene>
    <name evidence="3" type="ORF">JK636_00455</name>
</gene>
<accession>A0ABS1T6E0</accession>
<comment type="similarity">
    <text evidence="1">Belongs to the AHA1 family.</text>
</comment>
<feature type="domain" description="Activator of Hsp90 ATPase homologue 1/2-like C-terminal" evidence="2">
    <location>
        <begin position="20"/>
        <end position="136"/>
    </location>
</feature>
<evidence type="ECO:0000256" key="1">
    <source>
        <dbReference type="ARBA" id="ARBA00006817"/>
    </source>
</evidence>
<dbReference type="EMBL" id="JAESWC010000001">
    <property type="protein sequence ID" value="MBL4934221.1"/>
    <property type="molecule type" value="Genomic_DNA"/>
</dbReference>
<organism evidence="3 4">
    <name type="scientific">Clostridium rhizosphaerae</name>
    <dbReference type="NCBI Taxonomy" id="2803861"/>
    <lineage>
        <taxon>Bacteria</taxon>
        <taxon>Bacillati</taxon>
        <taxon>Bacillota</taxon>
        <taxon>Clostridia</taxon>
        <taxon>Eubacteriales</taxon>
        <taxon>Clostridiaceae</taxon>
        <taxon>Clostridium</taxon>
    </lineage>
</organism>
<comment type="caution">
    <text evidence="3">The sequence shown here is derived from an EMBL/GenBank/DDBJ whole genome shotgun (WGS) entry which is preliminary data.</text>
</comment>
<sequence>MKEKTKDMLPDIKRTIIMEAPIQKVWNAIATSDGLAAWLMPNNFQSELGYEFTFQGKPMGKWDGIVKCKVMELNPPKRLGFTWLGNNMNLYVYFELMELEKEKTQFTLVHSGWTAEHAILRERMYEGWCHLTDDLRDKVGDNNGRYLS</sequence>
<keyword evidence="4" id="KW-1185">Reference proteome</keyword>
<dbReference type="RefSeq" id="WP_202746872.1">
    <property type="nucleotide sequence ID" value="NZ_JAESWC010000001.1"/>
</dbReference>
<reference evidence="3 4" key="1">
    <citation type="submission" date="2021-01" db="EMBL/GenBank/DDBJ databases">
        <title>Genome public.</title>
        <authorList>
            <person name="Liu C."/>
            <person name="Sun Q."/>
        </authorList>
    </citation>
    <scope>NUCLEOTIDE SEQUENCE [LARGE SCALE GENOMIC DNA]</scope>
    <source>
        <strain evidence="3 4">YIM B02515</strain>
    </source>
</reference>
<proteinExistence type="inferred from homology"/>
<dbReference type="Pfam" id="PF08327">
    <property type="entry name" value="AHSA1"/>
    <property type="match status" value="1"/>
</dbReference>
<dbReference type="InterPro" id="IPR013538">
    <property type="entry name" value="ASHA1/2-like_C"/>
</dbReference>
<dbReference type="SUPFAM" id="SSF55961">
    <property type="entry name" value="Bet v1-like"/>
    <property type="match status" value="1"/>
</dbReference>
<dbReference type="InterPro" id="IPR023393">
    <property type="entry name" value="START-like_dom_sf"/>
</dbReference>
<dbReference type="CDD" id="cd07814">
    <property type="entry name" value="SRPBCC_CalC_Aha1-like"/>
    <property type="match status" value="1"/>
</dbReference>
<evidence type="ECO:0000313" key="3">
    <source>
        <dbReference type="EMBL" id="MBL4934221.1"/>
    </source>
</evidence>
<name>A0ABS1T6E0_9CLOT</name>
<dbReference type="Proteomes" id="UP000632377">
    <property type="component" value="Unassembled WGS sequence"/>
</dbReference>
<dbReference type="Gene3D" id="3.30.530.20">
    <property type="match status" value="1"/>
</dbReference>
<evidence type="ECO:0000313" key="4">
    <source>
        <dbReference type="Proteomes" id="UP000632377"/>
    </source>
</evidence>
<evidence type="ECO:0000259" key="2">
    <source>
        <dbReference type="Pfam" id="PF08327"/>
    </source>
</evidence>